<evidence type="ECO:0000313" key="3">
    <source>
        <dbReference type="Proteomes" id="UP000247978"/>
    </source>
</evidence>
<dbReference type="RefSeq" id="WP_158525516.1">
    <property type="nucleotide sequence ID" value="NZ_JBHUHB010000001.1"/>
</dbReference>
<organism evidence="2 3">
    <name type="scientific">Pseudogracilibacillus auburnensis</name>
    <dbReference type="NCBI Taxonomy" id="1494959"/>
    <lineage>
        <taxon>Bacteria</taxon>
        <taxon>Bacillati</taxon>
        <taxon>Bacillota</taxon>
        <taxon>Bacilli</taxon>
        <taxon>Bacillales</taxon>
        <taxon>Bacillaceae</taxon>
        <taxon>Pseudogracilibacillus</taxon>
    </lineage>
</organism>
<sequence length="53" mass="5727">MLNTIGSLVIAAFAGAFYFGEDNKILAAGCIILAFLFAVGYFDPDKEHKKSVK</sequence>
<protein>
    <submittedName>
        <fullName evidence="2">Uncharacterized protein</fullName>
    </submittedName>
</protein>
<gene>
    <name evidence="2" type="ORF">DFR56_103293</name>
</gene>
<keyword evidence="1" id="KW-1133">Transmembrane helix</keyword>
<accession>A0A2V3W3C6</accession>
<dbReference type="EMBL" id="QJJQ01000003">
    <property type="protein sequence ID" value="PXW88787.1"/>
    <property type="molecule type" value="Genomic_DNA"/>
</dbReference>
<proteinExistence type="predicted"/>
<evidence type="ECO:0000256" key="1">
    <source>
        <dbReference type="SAM" id="Phobius"/>
    </source>
</evidence>
<keyword evidence="1" id="KW-0472">Membrane</keyword>
<evidence type="ECO:0000313" key="2">
    <source>
        <dbReference type="EMBL" id="PXW88787.1"/>
    </source>
</evidence>
<keyword evidence="1" id="KW-0812">Transmembrane</keyword>
<keyword evidence="3" id="KW-1185">Reference proteome</keyword>
<comment type="caution">
    <text evidence="2">The sequence shown here is derived from an EMBL/GenBank/DDBJ whole genome shotgun (WGS) entry which is preliminary data.</text>
</comment>
<reference evidence="2 3" key="1">
    <citation type="submission" date="2018-05" db="EMBL/GenBank/DDBJ databases">
        <title>Genomic Encyclopedia of Type Strains, Phase IV (KMG-IV): sequencing the most valuable type-strain genomes for metagenomic binning, comparative biology and taxonomic classification.</title>
        <authorList>
            <person name="Goeker M."/>
        </authorList>
    </citation>
    <scope>NUCLEOTIDE SEQUENCE [LARGE SCALE GENOMIC DNA]</scope>
    <source>
        <strain evidence="2 3">DSM 28556</strain>
    </source>
</reference>
<dbReference type="Proteomes" id="UP000247978">
    <property type="component" value="Unassembled WGS sequence"/>
</dbReference>
<name>A0A2V3W3C6_9BACI</name>
<feature type="transmembrane region" description="Helical" evidence="1">
    <location>
        <begin position="26"/>
        <end position="43"/>
    </location>
</feature>
<dbReference type="AlphaFoldDB" id="A0A2V3W3C6"/>